<name>A0A6A0BBS0_9LACT</name>
<dbReference type="GO" id="GO:0015833">
    <property type="term" value="P:peptide transport"/>
    <property type="evidence" value="ECO:0007669"/>
    <property type="project" value="TreeGrafter"/>
</dbReference>
<dbReference type="AlphaFoldDB" id="A0A6A0BBS0"/>
<gene>
    <name evidence="4" type="ORF">Hs30E_06740</name>
</gene>
<accession>A0A6A0BBS0</accession>
<dbReference type="PROSITE" id="PS51257">
    <property type="entry name" value="PROKAR_LIPOPROTEIN"/>
    <property type="match status" value="1"/>
</dbReference>
<dbReference type="Pfam" id="PF00496">
    <property type="entry name" value="SBP_bac_5"/>
    <property type="match status" value="1"/>
</dbReference>
<dbReference type="Gene3D" id="3.10.105.10">
    <property type="entry name" value="Dipeptide-binding Protein, Domain 3"/>
    <property type="match status" value="1"/>
</dbReference>
<protein>
    <submittedName>
        <fullName evidence="4">DNA-binding protein</fullName>
    </submittedName>
</protein>
<sequence length="530" mass="58944">MKKFISFISLLVCASVLVACSGKKSADSNQSSIPATGAEKIVKIGWQDSGFLSPFTFTKAGPGGYLRNSFIFDALTWKDETGVIPWLASDWEISEDELIYTFTIVDNANFSNGEALTASDVAFSYDYFKKYGYQWSADMSKIEKTEVIDKTHVKITLTEKFVPFISEIAGILPIIPESIWKDVTDPKHYLKADALIGSGPFVLKKYDEAAGNYQFEKNSNYFKGNVTVAGVQYLAVQDRMLSLTNKEIDGGMTFSHAQKVEMEKQGFTALASEPTGSAVRIVFNLNKKQFASKELRQGIAYALDRAEISKKVLGSDQPMVGSAGVIPPDSDWYNENVKQYAYDTKKAEEIFTSLGYEKVDGHYQELNLKLISSGESKEALIMKDMLAKVGVTLEVQALDAAAFNQALADNDYDMAITGHIGYSGDPDFLRLWFSGQAYNTFAGTAVFENKVYQELATLQMSQSDEKARHETVNKMQDILAEELPTLLLYHRPFYFMYDATVFDGWFNTANGISDGIPLTDNKLAFVDVTK</sequence>
<dbReference type="InterPro" id="IPR030678">
    <property type="entry name" value="Peptide/Ni-bd"/>
</dbReference>
<dbReference type="Proteomes" id="UP000480303">
    <property type="component" value="Unassembled WGS sequence"/>
</dbReference>
<evidence type="ECO:0000313" key="5">
    <source>
        <dbReference type="Proteomes" id="UP000480303"/>
    </source>
</evidence>
<evidence type="ECO:0000313" key="4">
    <source>
        <dbReference type="EMBL" id="GFH42123.1"/>
    </source>
</evidence>
<evidence type="ECO:0000256" key="2">
    <source>
        <dbReference type="SAM" id="SignalP"/>
    </source>
</evidence>
<dbReference type="GO" id="GO:0042597">
    <property type="term" value="C:periplasmic space"/>
    <property type="evidence" value="ECO:0007669"/>
    <property type="project" value="UniProtKB-ARBA"/>
</dbReference>
<dbReference type="PANTHER" id="PTHR30290:SF64">
    <property type="entry name" value="ABC TRANSPORTER PERIPLASMIC BINDING PROTEIN"/>
    <property type="match status" value="1"/>
</dbReference>
<evidence type="ECO:0000256" key="1">
    <source>
        <dbReference type="ARBA" id="ARBA00022729"/>
    </source>
</evidence>
<dbReference type="EMBL" id="BLLI01000013">
    <property type="protein sequence ID" value="GFH42123.1"/>
    <property type="molecule type" value="Genomic_DNA"/>
</dbReference>
<dbReference type="SUPFAM" id="SSF53850">
    <property type="entry name" value="Periplasmic binding protein-like II"/>
    <property type="match status" value="1"/>
</dbReference>
<dbReference type="PIRSF" id="PIRSF002741">
    <property type="entry name" value="MppA"/>
    <property type="match status" value="1"/>
</dbReference>
<keyword evidence="1 2" id="KW-0732">Signal</keyword>
<dbReference type="GO" id="GO:0043190">
    <property type="term" value="C:ATP-binding cassette (ABC) transporter complex"/>
    <property type="evidence" value="ECO:0007669"/>
    <property type="project" value="InterPro"/>
</dbReference>
<keyword evidence="5" id="KW-1185">Reference proteome</keyword>
<proteinExistence type="predicted"/>
<dbReference type="RefSeq" id="WP_228461982.1">
    <property type="nucleotide sequence ID" value="NZ_BLLI01000013.1"/>
</dbReference>
<organism evidence="4 5">
    <name type="scientific">Pseudolactococcus hodotermopsidis</name>
    <dbReference type="NCBI Taxonomy" id="2709157"/>
    <lineage>
        <taxon>Bacteria</taxon>
        <taxon>Bacillati</taxon>
        <taxon>Bacillota</taxon>
        <taxon>Bacilli</taxon>
        <taxon>Lactobacillales</taxon>
        <taxon>Streptococcaceae</taxon>
        <taxon>Pseudolactococcus</taxon>
    </lineage>
</organism>
<feature type="signal peptide" evidence="2">
    <location>
        <begin position="1"/>
        <end position="19"/>
    </location>
</feature>
<dbReference type="InterPro" id="IPR000914">
    <property type="entry name" value="SBP_5_dom"/>
</dbReference>
<comment type="caution">
    <text evidence="4">The sequence shown here is derived from an EMBL/GenBank/DDBJ whole genome shotgun (WGS) entry which is preliminary data.</text>
</comment>
<dbReference type="GO" id="GO:0003677">
    <property type="term" value="F:DNA binding"/>
    <property type="evidence" value="ECO:0007669"/>
    <property type="project" value="UniProtKB-KW"/>
</dbReference>
<dbReference type="InterPro" id="IPR039424">
    <property type="entry name" value="SBP_5"/>
</dbReference>
<feature type="domain" description="Solute-binding protein family 5" evidence="3">
    <location>
        <begin position="83"/>
        <end position="436"/>
    </location>
</feature>
<keyword evidence="4" id="KW-0238">DNA-binding</keyword>
<dbReference type="Gene3D" id="3.40.190.10">
    <property type="entry name" value="Periplasmic binding protein-like II"/>
    <property type="match status" value="1"/>
</dbReference>
<dbReference type="PANTHER" id="PTHR30290">
    <property type="entry name" value="PERIPLASMIC BINDING COMPONENT OF ABC TRANSPORTER"/>
    <property type="match status" value="1"/>
</dbReference>
<reference evidence="4 5" key="1">
    <citation type="submission" date="2020-02" db="EMBL/GenBank/DDBJ databases">
        <title>Draft genome sequence of Lactococcus sp. Hs30E4-3.</title>
        <authorList>
            <person name="Noda S."/>
            <person name="Yuki M."/>
            <person name="Ohkuma M."/>
        </authorList>
    </citation>
    <scope>NUCLEOTIDE SEQUENCE [LARGE SCALE GENOMIC DNA]</scope>
    <source>
        <strain evidence="4 5">Hs30E4-3</strain>
    </source>
</reference>
<dbReference type="GO" id="GO:1904680">
    <property type="term" value="F:peptide transmembrane transporter activity"/>
    <property type="evidence" value="ECO:0007669"/>
    <property type="project" value="TreeGrafter"/>
</dbReference>
<feature type="chain" id="PRO_5039444423" evidence="2">
    <location>
        <begin position="20"/>
        <end position="530"/>
    </location>
</feature>
<evidence type="ECO:0000259" key="3">
    <source>
        <dbReference type="Pfam" id="PF00496"/>
    </source>
</evidence>